<protein>
    <submittedName>
        <fullName evidence="2">Uncharacterized protein</fullName>
    </submittedName>
</protein>
<reference evidence="2 3" key="1">
    <citation type="submission" date="2018-06" db="EMBL/GenBank/DDBJ databases">
        <title>Genomic Encyclopedia of Archaeal and Bacterial Type Strains, Phase II (KMG-II): from individual species to whole genera.</title>
        <authorList>
            <person name="Goeker M."/>
        </authorList>
    </citation>
    <scope>NUCLEOTIDE SEQUENCE [LARGE SCALE GENOMIC DNA]</scope>
    <source>
        <strain evidence="2 3">KACC 16626</strain>
    </source>
</reference>
<dbReference type="Proteomes" id="UP000247416">
    <property type="component" value="Unassembled WGS sequence"/>
</dbReference>
<dbReference type="AlphaFoldDB" id="A0A318TUQ5"/>
<name>A0A318TUQ5_9BACL</name>
<evidence type="ECO:0000313" key="3">
    <source>
        <dbReference type="Proteomes" id="UP000247416"/>
    </source>
</evidence>
<keyword evidence="3" id="KW-1185">Reference proteome</keyword>
<dbReference type="RefSeq" id="WP_107933593.1">
    <property type="nucleotide sequence ID" value="NZ_PYWJ01000006.1"/>
</dbReference>
<comment type="caution">
    <text evidence="2">The sequence shown here is derived from an EMBL/GenBank/DDBJ whole genome shotgun (WGS) entry which is preliminary data.</text>
</comment>
<sequence>MANSILKRAVIKEELVELTGDFALATTLNQLLYWSKRVKDSDGLIAEELARISTNKVSDLRYGWIYKSSEELSQEIMLGSPSTVRRNLKELVKQKYVFERRNPNPRYKFDKTLQYRVNLVKIVEELNKLGYRLEHFNIFYNDRVKSTDSSKQLLSEPSNVQNDGSMSITESSDNQGARAIPENTTEIFYKEIDEEDSKSANDSYFQDPFADQIARYFLMKSAKYVLTDSDRLSITQVAQLDLNLQTVTQLIDNCFNRFVPQHERDRIRSFAYVANYIFDKHHNFKKKLNHKQDNIQEEKSNGKTKRPIFTNTKQSSGEVWFNRAKANGII</sequence>
<dbReference type="EMBL" id="QJTJ01000017">
    <property type="protein sequence ID" value="PYF05645.1"/>
    <property type="molecule type" value="Genomic_DNA"/>
</dbReference>
<dbReference type="OrthoDB" id="1258529at2"/>
<accession>A0A318TUQ5</accession>
<evidence type="ECO:0000313" key="2">
    <source>
        <dbReference type="EMBL" id="PYF05645.1"/>
    </source>
</evidence>
<organism evidence="2 3">
    <name type="scientific">Ureibacillus chungkukjangi</name>
    <dbReference type="NCBI Taxonomy" id="1202712"/>
    <lineage>
        <taxon>Bacteria</taxon>
        <taxon>Bacillati</taxon>
        <taxon>Bacillota</taxon>
        <taxon>Bacilli</taxon>
        <taxon>Bacillales</taxon>
        <taxon>Caryophanaceae</taxon>
        <taxon>Ureibacillus</taxon>
    </lineage>
</organism>
<proteinExistence type="predicted"/>
<evidence type="ECO:0000256" key="1">
    <source>
        <dbReference type="SAM" id="MobiDB-lite"/>
    </source>
</evidence>
<feature type="compositionally biased region" description="Polar residues" evidence="1">
    <location>
        <begin position="150"/>
        <end position="175"/>
    </location>
</feature>
<feature type="region of interest" description="Disordered" evidence="1">
    <location>
        <begin position="150"/>
        <end position="176"/>
    </location>
</feature>
<gene>
    <name evidence="2" type="ORF">BJ095_11754</name>
</gene>